<proteinExistence type="predicted"/>
<keyword evidence="3" id="KW-1185">Reference proteome</keyword>
<accession>A0AAQ3TU72</accession>
<dbReference type="InterPro" id="IPR046533">
    <property type="entry name" value="DUF6598"/>
</dbReference>
<name>A0AAQ3TU72_PASNO</name>
<dbReference type="AlphaFoldDB" id="A0AAQ3TU72"/>
<reference evidence="2 3" key="1">
    <citation type="submission" date="2024-02" db="EMBL/GenBank/DDBJ databases">
        <title>High-quality chromosome-scale genome assembly of Pensacola bahiagrass (Paspalum notatum Flugge var. saurae).</title>
        <authorList>
            <person name="Vega J.M."/>
            <person name="Podio M."/>
            <person name="Orjuela J."/>
            <person name="Siena L.A."/>
            <person name="Pessino S.C."/>
            <person name="Combes M.C."/>
            <person name="Mariac C."/>
            <person name="Albertini E."/>
            <person name="Pupilli F."/>
            <person name="Ortiz J.P.A."/>
            <person name="Leblanc O."/>
        </authorList>
    </citation>
    <scope>NUCLEOTIDE SEQUENCE [LARGE SCALE GENOMIC DNA]</scope>
    <source>
        <strain evidence="2">R1</strain>
        <tissue evidence="2">Leaf</tissue>
    </source>
</reference>
<dbReference type="EMBL" id="CP144750">
    <property type="protein sequence ID" value="WVZ79519.1"/>
    <property type="molecule type" value="Genomic_DNA"/>
</dbReference>
<feature type="domain" description="DUF6598" evidence="1">
    <location>
        <begin position="93"/>
        <end position="307"/>
    </location>
</feature>
<evidence type="ECO:0000259" key="1">
    <source>
        <dbReference type="Pfam" id="PF20241"/>
    </source>
</evidence>
<protein>
    <recommendedName>
        <fullName evidence="1">DUF6598 domain-containing protein</fullName>
    </recommendedName>
</protein>
<dbReference type="Pfam" id="PF20241">
    <property type="entry name" value="DUF6598"/>
    <property type="match status" value="1"/>
</dbReference>
<dbReference type="Proteomes" id="UP001341281">
    <property type="component" value="Chromosome 06"/>
</dbReference>
<organism evidence="2 3">
    <name type="scientific">Paspalum notatum var. saurae</name>
    <dbReference type="NCBI Taxonomy" id="547442"/>
    <lineage>
        <taxon>Eukaryota</taxon>
        <taxon>Viridiplantae</taxon>
        <taxon>Streptophyta</taxon>
        <taxon>Embryophyta</taxon>
        <taxon>Tracheophyta</taxon>
        <taxon>Spermatophyta</taxon>
        <taxon>Magnoliopsida</taxon>
        <taxon>Liliopsida</taxon>
        <taxon>Poales</taxon>
        <taxon>Poaceae</taxon>
        <taxon>PACMAD clade</taxon>
        <taxon>Panicoideae</taxon>
        <taxon>Andropogonodae</taxon>
        <taxon>Paspaleae</taxon>
        <taxon>Paspalinae</taxon>
        <taxon>Paspalum</taxon>
    </lineage>
</organism>
<evidence type="ECO:0000313" key="3">
    <source>
        <dbReference type="Proteomes" id="UP001341281"/>
    </source>
</evidence>
<dbReference type="PANTHER" id="PTHR33065:SF93">
    <property type="entry name" value="DUF6598 DOMAIN-CONTAINING PROTEIN"/>
    <property type="match status" value="1"/>
</dbReference>
<sequence length="311" mass="34407">MRESDRAAEAERLRQEKLQEARRLQMEGNPYGSELEGFARILDFDPKQGGIYYNKLNFVDLATFGHDEESPIGPMRFTDRVFEDNKATVCDAVNILSVKIACSDIGFPIHVYGTVVARDCTDYKRIDLFRRDSDHCQLVNSKKESLILTGPNRGLALSCDDYVETDLKGVLTIWGVVHRPVKECKVETVSLATRLSTVNVMYAVVKSAVEATIAVEVLQGEFYGVITAHTAGIRRSLVLYDTSKVAGDNCHGVIQLMRSTVSVYVRDTLIIFSKTAGGISAGLKCTPRCNGGDEIVFPLGDVLMRVRVACQ</sequence>
<gene>
    <name evidence="2" type="ORF">U9M48_027090</name>
</gene>
<dbReference type="PANTHER" id="PTHR33065">
    <property type="entry name" value="OS07G0486400 PROTEIN"/>
    <property type="match status" value="1"/>
</dbReference>
<evidence type="ECO:0000313" key="2">
    <source>
        <dbReference type="EMBL" id="WVZ79519.1"/>
    </source>
</evidence>